<feature type="transmembrane region" description="Helical" evidence="1">
    <location>
        <begin position="75"/>
        <end position="92"/>
    </location>
</feature>
<evidence type="ECO:0000313" key="3">
    <source>
        <dbReference type="Proteomes" id="UP000768471"/>
    </source>
</evidence>
<keyword evidence="1" id="KW-1133">Transmembrane helix</keyword>
<protein>
    <submittedName>
        <fullName evidence="2">Uncharacterized protein</fullName>
    </submittedName>
</protein>
<reference evidence="2 3" key="1">
    <citation type="submission" date="2020-09" db="EMBL/GenBank/DDBJ databases">
        <title>Eikenella S3660 sp. nov., isolated from a throat swab.</title>
        <authorList>
            <person name="Buhl M."/>
        </authorList>
    </citation>
    <scope>NUCLEOTIDE SEQUENCE [LARGE SCALE GENOMIC DNA]</scope>
    <source>
        <strain evidence="2 3">S3360</strain>
    </source>
</reference>
<keyword evidence="3" id="KW-1185">Reference proteome</keyword>
<keyword evidence="1" id="KW-0472">Membrane</keyword>
<feature type="transmembrane region" description="Helical" evidence="1">
    <location>
        <begin position="42"/>
        <end position="63"/>
    </location>
</feature>
<dbReference type="Proteomes" id="UP000768471">
    <property type="component" value="Unassembled WGS sequence"/>
</dbReference>
<sequence>MEHQSVKQDMAARLAAVCHKPPRGVGVAGEGLLFRHSLLRGWLLQPLMAWWLGVFFWVGGGLQLRKWGVPPLPEAAYWPLTALFALFWLWRTERWWCPLTTRKSLYLDNGRLVVYGVFGRIRYQGRHDGAYRGFFAGLPTQYEMLTGGLSLLTGRRGRSFWQGLVLGRDRHNIGATAARQKLADAAGWPVYSAWRWGGD</sequence>
<dbReference type="RefSeq" id="WP_197904027.1">
    <property type="nucleotide sequence ID" value="NZ_JACSGR010000008.1"/>
</dbReference>
<comment type="caution">
    <text evidence="2">The sequence shown here is derived from an EMBL/GenBank/DDBJ whole genome shotgun (WGS) entry which is preliminary data.</text>
</comment>
<accession>A0ABS0NCY8</accession>
<keyword evidence="1" id="KW-0812">Transmembrane</keyword>
<evidence type="ECO:0000256" key="1">
    <source>
        <dbReference type="SAM" id="Phobius"/>
    </source>
</evidence>
<proteinExistence type="predicted"/>
<evidence type="ECO:0000313" key="2">
    <source>
        <dbReference type="EMBL" id="MBH5330188.1"/>
    </source>
</evidence>
<gene>
    <name evidence="2" type="ORF">H9Q10_10990</name>
</gene>
<dbReference type="EMBL" id="JACSGR010000008">
    <property type="protein sequence ID" value="MBH5330188.1"/>
    <property type="molecule type" value="Genomic_DNA"/>
</dbReference>
<name>A0ABS0NCY8_9NEIS</name>
<organism evidence="2 3">
    <name type="scientific">Eikenella glucosivorans</name>
    <dbReference type="NCBI Taxonomy" id="2766967"/>
    <lineage>
        <taxon>Bacteria</taxon>
        <taxon>Pseudomonadati</taxon>
        <taxon>Pseudomonadota</taxon>
        <taxon>Betaproteobacteria</taxon>
        <taxon>Neisseriales</taxon>
        <taxon>Neisseriaceae</taxon>
        <taxon>Eikenella</taxon>
    </lineage>
</organism>